<dbReference type="PROSITE" id="PS51873">
    <property type="entry name" value="TRIAD"/>
    <property type="match status" value="1"/>
</dbReference>
<keyword evidence="6" id="KW-0862">Zinc</keyword>
<keyword evidence="5" id="KW-0833">Ubl conjugation pathway</keyword>
<organism evidence="9 10">
    <name type="scientific">Gadus morhua</name>
    <name type="common">Atlantic cod</name>
    <dbReference type="NCBI Taxonomy" id="8049"/>
    <lineage>
        <taxon>Eukaryota</taxon>
        <taxon>Metazoa</taxon>
        <taxon>Chordata</taxon>
        <taxon>Craniata</taxon>
        <taxon>Vertebrata</taxon>
        <taxon>Euteleostomi</taxon>
        <taxon>Actinopterygii</taxon>
        <taxon>Neopterygii</taxon>
        <taxon>Teleostei</taxon>
        <taxon>Neoteleostei</taxon>
        <taxon>Acanthomorphata</taxon>
        <taxon>Zeiogadaria</taxon>
        <taxon>Gadariae</taxon>
        <taxon>Gadiformes</taxon>
        <taxon>Gadoidei</taxon>
        <taxon>Gadidae</taxon>
        <taxon>Gadus</taxon>
    </lineage>
</organism>
<dbReference type="SUPFAM" id="SSF57850">
    <property type="entry name" value="RING/U-box"/>
    <property type="match status" value="2"/>
</dbReference>
<dbReference type="AlphaFoldDB" id="A0A8C5ALS4"/>
<dbReference type="GO" id="GO:0008270">
    <property type="term" value="F:zinc ion binding"/>
    <property type="evidence" value="ECO:0007669"/>
    <property type="project" value="UniProtKB-KW"/>
</dbReference>
<evidence type="ECO:0000256" key="5">
    <source>
        <dbReference type="ARBA" id="ARBA00022786"/>
    </source>
</evidence>
<keyword evidence="4" id="KW-0863">Zinc-finger</keyword>
<protein>
    <recommendedName>
        <fullName evidence="8">RING-type domain-containing protein</fullName>
    </recommendedName>
</protein>
<dbReference type="GO" id="GO:0070530">
    <property type="term" value="F:K63-linked polyubiquitin modification-dependent protein binding"/>
    <property type="evidence" value="ECO:0007669"/>
    <property type="project" value="TreeGrafter"/>
</dbReference>
<dbReference type="InterPro" id="IPR013083">
    <property type="entry name" value="Znf_RING/FYVE/PHD"/>
</dbReference>
<dbReference type="GO" id="GO:1990450">
    <property type="term" value="F:linear polyubiquitin binding"/>
    <property type="evidence" value="ECO:0007669"/>
    <property type="project" value="TreeGrafter"/>
</dbReference>
<evidence type="ECO:0000313" key="9">
    <source>
        <dbReference type="Ensembl" id="ENSGMOP00000033545.1"/>
    </source>
</evidence>
<dbReference type="PANTHER" id="PTHR16004">
    <property type="entry name" value="RING FINGER PROTEIN 31-RELATED"/>
    <property type="match status" value="1"/>
</dbReference>
<evidence type="ECO:0000313" key="10">
    <source>
        <dbReference type="Proteomes" id="UP000694546"/>
    </source>
</evidence>
<dbReference type="InterPro" id="IPR041031">
    <property type="entry name" value="RNF31_C"/>
</dbReference>
<dbReference type="Proteomes" id="UP000694546">
    <property type="component" value="Chromosome 17"/>
</dbReference>
<dbReference type="Gene3D" id="1.20.120.1750">
    <property type="match status" value="1"/>
</dbReference>
<dbReference type="SMART" id="SM00647">
    <property type="entry name" value="IBR"/>
    <property type="match status" value="2"/>
</dbReference>
<dbReference type="GO" id="GO:0097039">
    <property type="term" value="P:protein linear polyubiquitination"/>
    <property type="evidence" value="ECO:0007669"/>
    <property type="project" value="TreeGrafter"/>
</dbReference>
<evidence type="ECO:0000256" key="3">
    <source>
        <dbReference type="ARBA" id="ARBA00022737"/>
    </source>
</evidence>
<evidence type="ECO:0000256" key="7">
    <source>
        <dbReference type="SAM" id="MobiDB-lite"/>
    </source>
</evidence>
<feature type="domain" description="RING-type" evidence="8">
    <location>
        <begin position="1"/>
        <end position="213"/>
    </location>
</feature>
<evidence type="ECO:0000259" key="8">
    <source>
        <dbReference type="PROSITE" id="PS51873"/>
    </source>
</evidence>
<evidence type="ECO:0000256" key="1">
    <source>
        <dbReference type="ARBA" id="ARBA00022679"/>
    </source>
</evidence>
<dbReference type="InterPro" id="IPR002867">
    <property type="entry name" value="IBR_dom"/>
</dbReference>
<keyword evidence="3" id="KW-0677">Repeat</keyword>
<dbReference type="InterPro" id="IPR047542">
    <property type="entry name" value="Rcat_RBR_RNF31-like"/>
</dbReference>
<reference evidence="9" key="2">
    <citation type="submission" date="2025-09" db="UniProtKB">
        <authorList>
            <consortium name="Ensembl"/>
        </authorList>
    </citation>
    <scope>IDENTIFICATION</scope>
</reference>
<dbReference type="Gene3D" id="3.30.40.10">
    <property type="entry name" value="Zinc/RING finger domain, C3HC4 (zinc finger)"/>
    <property type="match status" value="1"/>
</dbReference>
<accession>A0A8C5ALS4</accession>
<dbReference type="GO" id="GO:0061630">
    <property type="term" value="F:ubiquitin protein ligase activity"/>
    <property type="evidence" value="ECO:0007669"/>
    <property type="project" value="TreeGrafter"/>
</dbReference>
<dbReference type="GO" id="GO:0036435">
    <property type="term" value="F:K48-linked polyubiquitin modification-dependent protein binding"/>
    <property type="evidence" value="ECO:0007669"/>
    <property type="project" value="TreeGrafter"/>
</dbReference>
<reference evidence="9" key="1">
    <citation type="submission" date="2025-08" db="UniProtKB">
        <authorList>
            <consortium name="Ensembl"/>
        </authorList>
    </citation>
    <scope>IDENTIFICATION</scope>
</reference>
<evidence type="ECO:0000256" key="6">
    <source>
        <dbReference type="ARBA" id="ARBA00022833"/>
    </source>
</evidence>
<proteinExistence type="predicted"/>
<name>A0A8C5ALS4_GADMO</name>
<dbReference type="Ensembl" id="ENSGMOT00000068238.1">
    <property type="protein sequence ID" value="ENSGMOP00000033545.1"/>
    <property type="gene ID" value="ENSGMOG00000029066.1"/>
</dbReference>
<dbReference type="InterPro" id="IPR044066">
    <property type="entry name" value="TRIAD_supradom"/>
</dbReference>
<feature type="region of interest" description="Disordered" evidence="7">
    <location>
        <begin position="229"/>
        <end position="253"/>
    </location>
</feature>
<dbReference type="InterPro" id="IPR026254">
    <property type="entry name" value="RNF31-like"/>
</dbReference>
<dbReference type="CDD" id="cd20351">
    <property type="entry name" value="Rcat_RBR_HOIP"/>
    <property type="match status" value="1"/>
</dbReference>
<feature type="compositionally biased region" description="Pro residues" evidence="7">
    <location>
        <begin position="233"/>
        <end position="249"/>
    </location>
</feature>
<evidence type="ECO:0000256" key="4">
    <source>
        <dbReference type="ARBA" id="ARBA00022771"/>
    </source>
</evidence>
<dbReference type="GO" id="GO:0071797">
    <property type="term" value="C:LUBAC complex"/>
    <property type="evidence" value="ECO:0007669"/>
    <property type="project" value="InterPro"/>
</dbReference>
<dbReference type="PANTHER" id="PTHR16004:SF5">
    <property type="entry name" value="E3 UBIQUITIN-PROTEIN LIGASE RNF31"/>
    <property type="match status" value="1"/>
</dbReference>
<dbReference type="Pfam" id="PF18091">
    <property type="entry name" value="E3_UbLigase_RBR"/>
    <property type="match status" value="1"/>
</dbReference>
<evidence type="ECO:0000256" key="2">
    <source>
        <dbReference type="ARBA" id="ARBA00022723"/>
    </source>
</evidence>
<dbReference type="Pfam" id="PF22191">
    <property type="entry name" value="IBR_1"/>
    <property type="match status" value="2"/>
</dbReference>
<dbReference type="OMA" id="HIIPTIN"/>
<dbReference type="CDD" id="cd20337">
    <property type="entry name" value="BRcat_RBR_HOIP"/>
    <property type="match status" value="1"/>
</dbReference>
<keyword evidence="2" id="KW-0479">Metal-binding</keyword>
<keyword evidence="1" id="KW-0808">Transferase</keyword>
<dbReference type="GeneTree" id="ENSGT00530000064112"/>
<sequence>MQMLTSCQCVMCQGCFKMFFEFAVREKHVTEIVCQFCDSLDQSDPEQMDMHSSTLDTQLRDCLDPEVFDIYSKKLMEYTIMKDPKFLWCCHCSFGFIYEGNQLKIQCTSCHKSFCSQCKKPWEPQHQDLSCEMFLQWKRDNDPEWQKQGLVCFLQENGITCPSCGFQYALAKGGCMHFTCLQCKHQFCSGCNQPFHKNVPCTINGLHAHHPRDCLFYMRDWKPDRLKELLQVRPPPPPPSTTSHPPPTPSTTSTFNHLHACSVMQQKEEGVQLLDQTCGNKTEPGQAGLCESHYREYLVSLINDNSLDPATLYDGGELAAACARYSVVVQRGEGEEDYPYKARLLEKLKEVPLGENVARRK</sequence>
<dbReference type="InterPro" id="IPR047540">
    <property type="entry name" value="BRcat_RBR_RNF31-like"/>
</dbReference>
<keyword evidence="10" id="KW-1185">Reference proteome</keyword>